<feature type="domain" description="Methyltransferase type 11" evidence="3">
    <location>
        <begin position="109"/>
        <end position="195"/>
    </location>
</feature>
<dbReference type="Proteomes" id="UP000292235">
    <property type="component" value="Chromosome"/>
</dbReference>
<evidence type="ECO:0000313" key="5">
    <source>
        <dbReference type="EMBL" id="QBI54546.1"/>
    </source>
</evidence>
<dbReference type="GO" id="GO:0052912">
    <property type="term" value="F:23S rRNA (guanine(748)-N(1))-methyltransferase activity"/>
    <property type="evidence" value="ECO:0007669"/>
    <property type="project" value="UniProtKB-EC"/>
</dbReference>
<dbReference type="AlphaFoldDB" id="A0A4P6Q1N2"/>
<protein>
    <submittedName>
        <fullName evidence="5">23S rRNA (Guanine(748)-N(1))-methyltransferase</fullName>
        <ecNumber evidence="5">2.1.1.188</ecNumber>
    </submittedName>
</protein>
<feature type="binding site" evidence="1">
    <location>
        <position position="47"/>
    </location>
    <ligand>
        <name>Zn(2+)</name>
        <dbReference type="ChEBI" id="CHEBI:29105"/>
    </ligand>
</feature>
<evidence type="ECO:0000259" key="4">
    <source>
        <dbReference type="Pfam" id="PF21302"/>
    </source>
</evidence>
<dbReference type="InterPro" id="IPR016718">
    <property type="entry name" value="rRNA_m1G-MeTrfase_A_prd"/>
</dbReference>
<dbReference type="PIRSF" id="PIRSF018249">
    <property type="entry name" value="MyrA_prd"/>
    <property type="match status" value="1"/>
</dbReference>
<evidence type="ECO:0000256" key="1">
    <source>
        <dbReference type="PIRSR" id="PIRSR018249-1"/>
    </source>
</evidence>
<dbReference type="SUPFAM" id="SSF53335">
    <property type="entry name" value="S-adenosyl-L-methionine-dependent methyltransferases"/>
    <property type="match status" value="1"/>
</dbReference>
<sequence length="297" mass="31236">MTSTDDDRPPVLDRLRMPDTVLRALACPVCGAGLEPGGNGLACTGGHRFDVAREGYAGLLTGHRPAGTGDTKDMVRARQEFQAAGHYAPLAARLAELAAPLLEQRSLAVDVGAGTGYYLAAVLEEAPRARGLALDVSKFALRRAARAHPRAGAAACDTWRGLPLRSGSADLLLDVFAPRAGAEFRRVLDAEGALIVVTPTARHLRGLVDDLGLVTVDARKRERVEGGLEPHFTREHSEELDLALSLAPGEAEALIAMGPSARHLAPGEITERVAALGGPVAATASFAVSLYRPSPKR</sequence>
<keyword evidence="1" id="KW-0479">Metal-binding</keyword>
<feature type="binding site" evidence="2">
    <location>
        <position position="203"/>
    </location>
    <ligand>
        <name>S-adenosyl-L-methionine</name>
        <dbReference type="ChEBI" id="CHEBI:59789"/>
    </ligand>
</feature>
<feature type="binding site" evidence="1">
    <location>
        <position position="30"/>
    </location>
    <ligand>
        <name>Zn(2+)</name>
        <dbReference type="ChEBI" id="CHEBI:29105"/>
    </ligand>
</feature>
<organism evidence="5 6">
    <name type="scientific">Streptomonospora litoralis</name>
    <dbReference type="NCBI Taxonomy" id="2498135"/>
    <lineage>
        <taxon>Bacteria</taxon>
        <taxon>Bacillati</taxon>
        <taxon>Actinomycetota</taxon>
        <taxon>Actinomycetes</taxon>
        <taxon>Streptosporangiales</taxon>
        <taxon>Nocardiopsidaceae</taxon>
        <taxon>Streptomonospora</taxon>
    </lineage>
</organism>
<dbReference type="Pfam" id="PF08241">
    <property type="entry name" value="Methyltransf_11"/>
    <property type="match status" value="1"/>
</dbReference>
<dbReference type="OrthoDB" id="108476at2"/>
<accession>A0A4P6Q1N2</accession>
<evidence type="ECO:0000256" key="2">
    <source>
        <dbReference type="PIRSR" id="PIRSR018249-2"/>
    </source>
</evidence>
<feature type="domain" description="23S rRNA (guanine(745)-N(1))-methyltransferase N-terminal" evidence="4">
    <location>
        <begin position="26"/>
        <end position="60"/>
    </location>
</feature>
<evidence type="ECO:0000313" key="6">
    <source>
        <dbReference type="Proteomes" id="UP000292235"/>
    </source>
</evidence>
<keyword evidence="1" id="KW-0862">Zinc</keyword>
<evidence type="ECO:0000259" key="3">
    <source>
        <dbReference type="Pfam" id="PF08241"/>
    </source>
</evidence>
<dbReference type="EC" id="2.1.1.188" evidence="5"/>
<dbReference type="Pfam" id="PF21302">
    <property type="entry name" value="Zn_ribbon_RlmA"/>
    <property type="match status" value="1"/>
</dbReference>
<feature type="binding site" evidence="1">
    <location>
        <position position="43"/>
    </location>
    <ligand>
        <name>Zn(2+)</name>
        <dbReference type="ChEBI" id="CHEBI:29105"/>
    </ligand>
</feature>
<dbReference type="InterPro" id="IPR029063">
    <property type="entry name" value="SAM-dependent_MTases_sf"/>
</dbReference>
<dbReference type="Gene3D" id="3.40.50.150">
    <property type="entry name" value="Vaccinia Virus protein VP39"/>
    <property type="match status" value="1"/>
</dbReference>
<dbReference type="RefSeq" id="WP_131098708.1">
    <property type="nucleotide sequence ID" value="NZ_CP036455.1"/>
</dbReference>
<dbReference type="InterPro" id="IPR048647">
    <property type="entry name" value="RlmA_N"/>
</dbReference>
<dbReference type="InterPro" id="IPR013216">
    <property type="entry name" value="Methyltransf_11"/>
</dbReference>
<feature type="binding site" evidence="2">
    <location>
        <begin position="115"/>
        <end position="116"/>
    </location>
    <ligand>
        <name>S-adenosyl-L-methionine</name>
        <dbReference type="ChEBI" id="CHEBI:59789"/>
    </ligand>
</feature>
<dbReference type="EMBL" id="CP036455">
    <property type="protein sequence ID" value="QBI54546.1"/>
    <property type="molecule type" value="Genomic_DNA"/>
</dbReference>
<gene>
    <name evidence="5" type="primary">rlmAII</name>
    <name evidence="5" type="ORF">EKD16_13820</name>
</gene>
<dbReference type="KEGG" id="strr:EKD16_13820"/>
<reference evidence="5 6" key="1">
    <citation type="submission" date="2019-02" db="EMBL/GenBank/DDBJ databases">
        <authorList>
            <person name="Khodamoradi S."/>
            <person name="Hahnke R.L."/>
            <person name="Kaempfer P."/>
            <person name="Schumann P."/>
            <person name="Rohde M."/>
            <person name="Steinert M."/>
            <person name="Luzhetskyy A."/>
            <person name="Wink J."/>
            <person name="Ruckert C."/>
        </authorList>
    </citation>
    <scope>NUCLEOTIDE SEQUENCE [LARGE SCALE GENOMIC DNA]</scope>
    <source>
        <strain evidence="5 6">M2</strain>
    </source>
</reference>
<keyword evidence="5" id="KW-0489">Methyltransferase</keyword>
<name>A0A4P6Q1N2_9ACTN</name>
<dbReference type="GO" id="GO:0046872">
    <property type="term" value="F:metal ion binding"/>
    <property type="evidence" value="ECO:0007669"/>
    <property type="project" value="UniProtKB-KW"/>
</dbReference>
<feature type="binding site" evidence="1">
    <location>
        <position position="27"/>
    </location>
    <ligand>
        <name>Zn(2+)</name>
        <dbReference type="ChEBI" id="CHEBI:29105"/>
    </ligand>
</feature>
<proteinExistence type="predicted"/>
<keyword evidence="2" id="KW-0949">S-adenosyl-L-methionine</keyword>
<feature type="binding site" evidence="2">
    <location>
        <position position="87"/>
    </location>
    <ligand>
        <name>S-adenosyl-L-methionine</name>
        <dbReference type="ChEBI" id="CHEBI:59789"/>
    </ligand>
</feature>
<keyword evidence="6" id="KW-1185">Reference proteome</keyword>
<keyword evidence="5" id="KW-0808">Transferase</keyword>